<proteinExistence type="predicted"/>
<dbReference type="EMBL" id="JACHIP010000009">
    <property type="protein sequence ID" value="MBB5060080.1"/>
    <property type="molecule type" value="Genomic_DNA"/>
</dbReference>
<name>A0A7W8E7B7_9BACT</name>
<sequence length="186" mass="20357">MASQTTTFKDGSQVEVGMFGYESVIGVSALMGTITSLNRVYTQIPGHGYSCRMELGKKEFSLCGTFQALVLRYVQAQLIQAMQSAGCNAKHPVNERLARWLLLCADRAHSTDFQMSQDYLAQMLGSTRPTVSTAAGVLKAEGLITYKRGAIKIVDVARLQARACECYEVIKSHLDNYAAFDSNIVA</sequence>
<evidence type="ECO:0000259" key="1">
    <source>
        <dbReference type="PROSITE" id="PS51063"/>
    </source>
</evidence>
<dbReference type="SUPFAM" id="SSF46785">
    <property type="entry name" value="Winged helix' DNA-binding domain"/>
    <property type="match status" value="1"/>
</dbReference>
<dbReference type="GO" id="GO:0006355">
    <property type="term" value="P:regulation of DNA-templated transcription"/>
    <property type="evidence" value="ECO:0007669"/>
    <property type="project" value="InterPro"/>
</dbReference>
<protein>
    <recommendedName>
        <fullName evidence="1">HTH crp-type domain-containing protein</fullName>
    </recommendedName>
</protein>
<dbReference type="InterPro" id="IPR036390">
    <property type="entry name" value="WH_DNA-bd_sf"/>
</dbReference>
<dbReference type="Pfam" id="PF13545">
    <property type="entry name" value="HTH_Crp_2"/>
    <property type="match status" value="1"/>
</dbReference>
<dbReference type="AlphaFoldDB" id="A0A7W8E7B7"/>
<feature type="domain" description="HTH crp-type" evidence="1">
    <location>
        <begin position="91"/>
        <end position="157"/>
    </location>
</feature>
<accession>A0A7W8E7B7</accession>
<reference evidence="2 3" key="1">
    <citation type="submission" date="2020-08" db="EMBL/GenBank/DDBJ databases">
        <title>Genomic Encyclopedia of Type Strains, Phase IV (KMG-V): Genome sequencing to study the core and pangenomes of soil and plant-associated prokaryotes.</title>
        <authorList>
            <person name="Whitman W."/>
        </authorList>
    </citation>
    <scope>NUCLEOTIDE SEQUENCE [LARGE SCALE GENOMIC DNA]</scope>
    <source>
        <strain evidence="2 3">M8UP14</strain>
    </source>
</reference>
<dbReference type="GO" id="GO:0003677">
    <property type="term" value="F:DNA binding"/>
    <property type="evidence" value="ECO:0007669"/>
    <property type="project" value="InterPro"/>
</dbReference>
<keyword evidence="3" id="KW-1185">Reference proteome</keyword>
<dbReference type="SMART" id="SM00419">
    <property type="entry name" value="HTH_CRP"/>
    <property type="match status" value="1"/>
</dbReference>
<dbReference type="Gene3D" id="2.60.120.10">
    <property type="entry name" value="Jelly Rolls"/>
    <property type="match status" value="1"/>
</dbReference>
<organism evidence="2 3">
    <name type="scientific">Granulicella aggregans</name>
    <dbReference type="NCBI Taxonomy" id="474949"/>
    <lineage>
        <taxon>Bacteria</taxon>
        <taxon>Pseudomonadati</taxon>
        <taxon>Acidobacteriota</taxon>
        <taxon>Terriglobia</taxon>
        <taxon>Terriglobales</taxon>
        <taxon>Acidobacteriaceae</taxon>
        <taxon>Granulicella</taxon>
    </lineage>
</organism>
<evidence type="ECO:0000313" key="2">
    <source>
        <dbReference type="EMBL" id="MBB5060080.1"/>
    </source>
</evidence>
<dbReference type="InterPro" id="IPR014710">
    <property type="entry name" value="RmlC-like_jellyroll"/>
</dbReference>
<dbReference type="InterPro" id="IPR012318">
    <property type="entry name" value="HTH_CRP"/>
</dbReference>
<gene>
    <name evidence="2" type="ORF">HDF16_004816</name>
</gene>
<dbReference type="PROSITE" id="PS51063">
    <property type="entry name" value="HTH_CRP_2"/>
    <property type="match status" value="1"/>
</dbReference>
<dbReference type="Proteomes" id="UP000540989">
    <property type="component" value="Unassembled WGS sequence"/>
</dbReference>
<evidence type="ECO:0000313" key="3">
    <source>
        <dbReference type="Proteomes" id="UP000540989"/>
    </source>
</evidence>
<dbReference type="RefSeq" id="WP_246409808.1">
    <property type="nucleotide sequence ID" value="NZ_JACHIP010000009.1"/>
</dbReference>
<comment type="caution">
    <text evidence="2">The sequence shown here is derived from an EMBL/GenBank/DDBJ whole genome shotgun (WGS) entry which is preliminary data.</text>
</comment>